<sequence>MPNTTPFKILAKRFAICAFIYAILLSSTLLLAGQAFEGTRLANFRGIKSSREWFLSFATKIDMPLSERLTLIKEENSWKNSLVMCFFPRAWQEVLPHMFQCWLRNWILCMAVYYGIGGLWSYYAYLCYGDKLFPPGEIPALADMLEQIKVSSLAMPLYSLLPTVTEYAAEKGWTVSYPRVENVGLPACVLYFFLYMTSVEFGVYWMHRWLHDVKPFYTYLHYDHHKYNKNHTLSPFAGLAFHPLDGIMQAVAYTWTMFYCPMHFLTHEILLFATGVWTINIHDCLHGNVWPIMGAGYHAVHHTAYRTNYGHYFVFFDHLFDSLETPEDNKYKLENSSKGSKVKKVEVKADSSALASASVAEAMKTK</sequence>
<dbReference type="GO" id="GO:0008610">
    <property type="term" value="P:lipid biosynthetic process"/>
    <property type="evidence" value="ECO:0007669"/>
    <property type="project" value="InterPro"/>
</dbReference>
<comment type="similarity">
    <text evidence="2">Belongs to the sterol desaturase family.</text>
</comment>
<dbReference type="AlphaFoldDB" id="A0A7S0YCJ5"/>
<evidence type="ECO:0000313" key="8">
    <source>
        <dbReference type="EMBL" id="CAD8768908.1"/>
    </source>
</evidence>
<evidence type="ECO:0000256" key="5">
    <source>
        <dbReference type="ARBA" id="ARBA00023136"/>
    </source>
</evidence>
<dbReference type="GO" id="GO:0016491">
    <property type="term" value="F:oxidoreductase activity"/>
    <property type="evidence" value="ECO:0007669"/>
    <property type="project" value="InterPro"/>
</dbReference>
<feature type="transmembrane region" description="Helical" evidence="6">
    <location>
        <begin position="106"/>
        <end position="125"/>
    </location>
</feature>
<organism evidence="8">
    <name type="scientific">Polytomella parva</name>
    <dbReference type="NCBI Taxonomy" id="51329"/>
    <lineage>
        <taxon>Eukaryota</taxon>
        <taxon>Viridiplantae</taxon>
        <taxon>Chlorophyta</taxon>
        <taxon>core chlorophytes</taxon>
        <taxon>Chlorophyceae</taxon>
        <taxon>CS clade</taxon>
        <taxon>Chlamydomonadales</taxon>
        <taxon>Chlamydomonadaceae</taxon>
        <taxon>Polytomella</taxon>
    </lineage>
</organism>
<protein>
    <recommendedName>
        <fullName evidence="7">Fatty acid hydroxylase domain-containing protein</fullName>
    </recommendedName>
</protein>
<name>A0A7S0YCJ5_9CHLO</name>
<comment type="subcellular location">
    <subcellularLocation>
        <location evidence="1">Membrane</location>
    </subcellularLocation>
</comment>
<accession>A0A7S0YCJ5</accession>
<dbReference type="GO" id="GO:0005506">
    <property type="term" value="F:iron ion binding"/>
    <property type="evidence" value="ECO:0007669"/>
    <property type="project" value="InterPro"/>
</dbReference>
<feature type="transmembrane region" description="Helical" evidence="6">
    <location>
        <begin position="183"/>
        <end position="206"/>
    </location>
</feature>
<feature type="domain" description="Fatty acid hydroxylase" evidence="7">
    <location>
        <begin position="193"/>
        <end position="321"/>
    </location>
</feature>
<reference evidence="8" key="1">
    <citation type="submission" date="2021-01" db="EMBL/GenBank/DDBJ databases">
        <authorList>
            <person name="Corre E."/>
            <person name="Pelletier E."/>
            <person name="Niang G."/>
            <person name="Scheremetjew M."/>
            <person name="Finn R."/>
            <person name="Kale V."/>
            <person name="Holt S."/>
            <person name="Cochrane G."/>
            <person name="Meng A."/>
            <person name="Brown T."/>
            <person name="Cohen L."/>
        </authorList>
    </citation>
    <scope>NUCLEOTIDE SEQUENCE</scope>
    <source>
        <strain evidence="8">SAG 63-3</strain>
    </source>
</reference>
<evidence type="ECO:0000256" key="4">
    <source>
        <dbReference type="ARBA" id="ARBA00022989"/>
    </source>
</evidence>
<dbReference type="PANTHER" id="PTHR11863">
    <property type="entry name" value="STEROL DESATURASE"/>
    <property type="match status" value="1"/>
</dbReference>
<dbReference type="InterPro" id="IPR006694">
    <property type="entry name" value="Fatty_acid_hydroxylase"/>
</dbReference>
<evidence type="ECO:0000256" key="3">
    <source>
        <dbReference type="ARBA" id="ARBA00022692"/>
    </source>
</evidence>
<keyword evidence="4 6" id="KW-1133">Transmembrane helix</keyword>
<feature type="transmembrane region" description="Helical" evidence="6">
    <location>
        <begin position="12"/>
        <end position="32"/>
    </location>
</feature>
<evidence type="ECO:0000256" key="1">
    <source>
        <dbReference type="ARBA" id="ARBA00004370"/>
    </source>
</evidence>
<evidence type="ECO:0000259" key="7">
    <source>
        <dbReference type="Pfam" id="PF04116"/>
    </source>
</evidence>
<gene>
    <name evidence="8" type="ORF">PPAR00522_LOCUS5306</name>
</gene>
<keyword evidence="3 6" id="KW-0812">Transmembrane</keyword>
<dbReference type="InterPro" id="IPR050307">
    <property type="entry name" value="Sterol_Desaturase_Related"/>
</dbReference>
<dbReference type="Pfam" id="PF04116">
    <property type="entry name" value="FA_hydroxylase"/>
    <property type="match status" value="1"/>
</dbReference>
<dbReference type="EMBL" id="HBFM01008301">
    <property type="protein sequence ID" value="CAD8768908.1"/>
    <property type="molecule type" value="Transcribed_RNA"/>
</dbReference>
<dbReference type="GO" id="GO:0016020">
    <property type="term" value="C:membrane"/>
    <property type="evidence" value="ECO:0007669"/>
    <property type="project" value="UniProtKB-SubCell"/>
</dbReference>
<evidence type="ECO:0000256" key="2">
    <source>
        <dbReference type="ARBA" id="ARBA00009324"/>
    </source>
</evidence>
<proteinExistence type="inferred from homology"/>
<evidence type="ECO:0000256" key="6">
    <source>
        <dbReference type="SAM" id="Phobius"/>
    </source>
</evidence>
<keyword evidence="5 6" id="KW-0472">Membrane</keyword>